<keyword evidence="1" id="KW-0472">Membrane</keyword>
<accession>A0ABS2BV47</accession>
<feature type="transmembrane region" description="Helical" evidence="1">
    <location>
        <begin position="116"/>
        <end position="136"/>
    </location>
</feature>
<protein>
    <submittedName>
        <fullName evidence="2">Uncharacterized protein</fullName>
    </submittedName>
</protein>
<evidence type="ECO:0000313" key="2">
    <source>
        <dbReference type="EMBL" id="MBM5457310.1"/>
    </source>
</evidence>
<gene>
    <name evidence="2" type="ORF">H8F21_06960</name>
</gene>
<reference evidence="2 3" key="1">
    <citation type="submission" date="2020-08" db="EMBL/GenBank/DDBJ databases">
        <title>Description of novel Pseudomonas species.</title>
        <authorList>
            <person name="Duman M."/>
            <person name="Mulet M."/>
            <person name="Altun S."/>
            <person name="Saticioglu I.B."/>
            <person name="Lalucat J."/>
            <person name="Garcia-Valdes E."/>
        </authorList>
    </citation>
    <scope>NUCLEOTIDE SEQUENCE [LARGE SCALE GENOMIC DNA]</scope>
    <source>
        <strain evidence="2 3">P66</strain>
    </source>
</reference>
<sequence length="202" mass="22453">MLPAVMHGVIFLIGDLENMFVDCLKMSGNLEDIRVFKQNSDDIEVIMKIDGVVIPNIIVPISLFEEIEKGRHWEFYGIFKKSKDKVKNKGIIYAIKPAGGSIKSVTKLRFTVPGMMAFGAILAYALTYILTWAVAIMPMAAKADNIPEAFGHIHDLALLVAMLPVLFFLSCAVNFIRKTGNLEAWPATAPSVVIERFSKLHK</sequence>
<evidence type="ECO:0000313" key="3">
    <source>
        <dbReference type="Proteomes" id="UP000745663"/>
    </source>
</evidence>
<proteinExistence type="predicted"/>
<feature type="transmembrane region" description="Helical" evidence="1">
    <location>
        <begin position="156"/>
        <end position="176"/>
    </location>
</feature>
<dbReference type="RefSeq" id="WP_146118199.1">
    <property type="nucleotide sequence ID" value="NZ_JACOPV010000004.1"/>
</dbReference>
<keyword evidence="3" id="KW-1185">Reference proteome</keyword>
<name>A0ABS2BV47_9PSED</name>
<dbReference type="EMBL" id="JACOPV010000004">
    <property type="protein sequence ID" value="MBM5457310.1"/>
    <property type="molecule type" value="Genomic_DNA"/>
</dbReference>
<dbReference type="Proteomes" id="UP000745663">
    <property type="component" value="Unassembled WGS sequence"/>
</dbReference>
<keyword evidence="1" id="KW-1133">Transmembrane helix</keyword>
<organism evidence="2 3">
    <name type="scientific">Pseudomonas arcuscaelestis</name>
    <dbReference type="NCBI Taxonomy" id="2710591"/>
    <lineage>
        <taxon>Bacteria</taxon>
        <taxon>Pseudomonadati</taxon>
        <taxon>Pseudomonadota</taxon>
        <taxon>Gammaproteobacteria</taxon>
        <taxon>Pseudomonadales</taxon>
        <taxon>Pseudomonadaceae</taxon>
        <taxon>Pseudomonas</taxon>
    </lineage>
</organism>
<keyword evidence="1" id="KW-0812">Transmembrane</keyword>
<evidence type="ECO:0000256" key="1">
    <source>
        <dbReference type="SAM" id="Phobius"/>
    </source>
</evidence>
<comment type="caution">
    <text evidence="2">The sequence shown here is derived from an EMBL/GenBank/DDBJ whole genome shotgun (WGS) entry which is preliminary data.</text>
</comment>